<keyword evidence="2" id="KW-1185">Reference proteome</keyword>
<dbReference type="VEuPathDB" id="VectorBase:HLOH_059377"/>
<gene>
    <name evidence="1" type="ORF">HPB48_015168</name>
</gene>
<dbReference type="OrthoDB" id="1938591at2759"/>
<dbReference type="Proteomes" id="UP000821853">
    <property type="component" value="Chromosome 1"/>
</dbReference>
<evidence type="ECO:0000313" key="1">
    <source>
        <dbReference type="EMBL" id="KAH9362869.1"/>
    </source>
</evidence>
<sequence>MCVILVDVTDLHEVLAASEKAVLRLEDLADCITDEVEWSHGLLAGPPSRSGTGDACAVVVLSYPRYCRYRALLKRLEGCWPPEGSLAMLLGTDLGLSRSGATCRLLFCRDTFEHEALAHSDLICDHLGGWQERWQHLRGEGRAVVHSL</sequence>
<dbReference type="EMBL" id="JABSTR010000001">
    <property type="protein sequence ID" value="KAH9362869.1"/>
    <property type="molecule type" value="Genomic_DNA"/>
</dbReference>
<proteinExistence type="predicted"/>
<dbReference type="AlphaFoldDB" id="A0A9J6FIM9"/>
<reference evidence="1 2" key="1">
    <citation type="journal article" date="2020" name="Cell">
        <title>Large-Scale Comparative Analyses of Tick Genomes Elucidate Their Genetic Diversity and Vector Capacities.</title>
        <authorList>
            <consortium name="Tick Genome and Microbiome Consortium (TIGMIC)"/>
            <person name="Jia N."/>
            <person name="Wang J."/>
            <person name="Shi W."/>
            <person name="Du L."/>
            <person name="Sun Y."/>
            <person name="Zhan W."/>
            <person name="Jiang J.F."/>
            <person name="Wang Q."/>
            <person name="Zhang B."/>
            <person name="Ji P."/>
            <person name="Bell-Sakyi L."/>
            <person name="Cui X.M."/>
            <person name="Yuan T.T."/>
            <person name="Jiang B.G."/>
            <person name="Yang W.F."/>
            <person name="Lam T.T."/>
            <person name="Chang Q.C."/>
            <person name="Ding S.J."/>
            <person name="Wang X.J."/>
            <person name="Zhu J.G."/>
            <person name="Ruan X.D."/>
            <person name="Zhao L."/>
            <person name="Wei J.T."/>
            <person name="Ye R.Z."/>
            <person name="Que T.C."/>
            <person name="Du C.H."/>
            <person name="Zhou Y.H."/>
            <person name="Cheng J.X."/>
            <person name="Dai P.F."/>
            <person name="Guo W.B."/>
            <person name="Han X.H."/>
            <person name="Huang E.J."/>
            <person name="Li L.F."/>
            <person name="Wei W."/>
            <person name="Gao Y.C."/>
            <person name="Liu J.Z."/>
            <person name="Shao H.Z."/>
            <person name="Wang X."/>
            <person name="Wang C.C."/>
            <person name="Yang T.C."/>
            <person name="Huo Q.B."/>
            <person name="Li W."/>
            <person name="Chen H.Y."/>
            <person name="Chen S.E."/>
            <person name="Zhou L.G."/>
            <person name="Ni X.B."/>
            <person name="Tian J.H."/>
            <person name="Sheng Y."/>
            <person name="Liu T."/>
            <person name="Pan Y.S."/>
            <person name="Xia L.Y."/>
            <person name="Li J."/>
            <person name="Zhao F."/>
            <person name="Cao W.C."/>
        </authorList>
    </citation>
    <scope>NUCLEOTIDE SEQUENCE [LARGE SCALE GENOMIC DNA]</scope>
    <source>
        <strain evidence="1">HaeL-2018</strain>
    </source>
</reference>
<evidence type="ECO:0000313" key="2">
    <source>
        <dbReference type="Proteomes" id="UP000821853"/>
    </source>
</evidence>
<name>A0A9J6FIM9_HAELO</name>
<organism evidence="1 2">
    <name type="scientific">Haemaphysalis longicornis</name>
    <name type="common">Bush tick</name>
    <dbReference type="NCBI Taxonomy" id="44386"/>
    <lineage>
        <taxon>Eukaryota</taxon>
        <taxon>Metazoa</taxon>
        <taxon>Ecdysozoa</taxon>
        <taxon>Arthropoda</taxon>
        <taxon>Chelicerata</taxon>
        <taxon>Arachnida</taxon>
        <taxon>Acari</taxon>
        <taxon>Parasitiformes</taxon>
        <taxon>Ixodida</taxon>
        <taxon>Ixodoidea</taxon>
        <taxon>Ixodidae</taxon>
        <taxon>Haemaphysalinae</taxon>
        <taxon>Haemaphysalis</taxon>
    </lineage>
</organism>
<accession>A0A9J6FIM9</accession>
<comment type="caution">
    <text evidence="1">The sequence shown here is derived from an EMBL/GenBank/DDBJ whole genome shotgun (WGS) entry which is preliminary data.</text>
</comment>
<protein>
    <submittedName>
        <fullName evidence="1">Uncharacterized protein</fullName>
    </submittedName>
</protein>